<dbReference type="EMBL" id="MN448271">
    <property type="protein sequence ID" value="QFG73791.1"/>
    <property type="molecule type" value="Genomic_DNA"/>
</dbReference>
<keyword evidence="2" id="KW-1133">Transmembrane helix</keyword>
<keyword evidence="1" id="KW-0862">Zinc</keyword>
<keyword evidence="1" id="KW-0479">Metal-binding</keyword>
<dbReference type="PROSITE" id="PS50089">
    <property type="entry name" value="ZF_RING_2"/>
    <property type="match status" value="1"/>
</dbReference>
<feature type="transmembrane region" description="Helical" evidence="2">
    <location>
        <begin position="95"/>
        <end position="114"/>
    </location>
</feature>
<protein>
    <recommendedName>
        <fullName evidence="3">RING-type domain-containing protein</fullName>
    </recommendedName>
</protein>
<dbReference type="Gene3D" id="3.30.40.10">
    <property type="entry name" value="Zinc/RING finger domain, C3HC4 (zinc finger)"/>
    <property type="match status" value="1"/>
</dbReference>
<dbReference type="SMART" id="SM00184">
    <property type="entry name" value="RING"/>
    <property type="match status" value="1"/>
</dbReference>
<evidence type="ECO:0000256" key="2">
    <source>
        <dbReference type="SAM" id="Phobius"/>
    </source>
</evidence>
<organism evidence="4">
    <name type="scientific">Megaviridae environmental sample</name>
    <dbReference type="NCBI Taxonomy" id="1737588"/>
    <lineage>
        <taxon>Viruses</taxon>
        <taxon>Varidnaviria</taxon>
        <taxon>Bamfordvirae</taxon>
        <taxon>Nucleocytoviricota</taxon>
        <taxon>Megaviricetes</taxon>
        <taxon>Imitervirales</taxon>
        <taxon>Mimiviridae</taxon>
        <taxon>environmental samples</taxon>
    </lineage>
</organism>
<feature type="transmembrane region" description="Helical" evidence="2">
    <location>
        <begin position="62"/>
        <end position="83"/>
    </location>
</feature>
<accession>A0A5J6VK39</accession>
<evidence type="ECO:0000256" key="1">
    <source>
        <dbReference type="PROSITE-ProRule" id="PRU00175"/>
    </source>
</evidence>
<dbReference type="GO" id="GO:0008270">
    <property type="term" value="F:zinc ion binding"/>
    <property type="evidence" value="ECO:0007669"/>
    <property type="project" value="UniProtKB-KW"/>
</dbReference>
<keyword evidence="2" id="KW-0472">Membrane</keyword>
<feature type="transmembrane region" description="Helical" evidence="2">
    <location>
        <begin position="6"/>
        <end position="25"/>
    </location>
</feature>
<dbReference type="InterPro" id="IPR013083">
    <property type="entry name" value="Znf_RING/FYVE/PHD"/>
</dbReference>
<dbReference type="SUPFAM" id="SSF57850">
    <property type="entry name" value="RING/U-box"/>
    <property type="match status" value="1"/>
</dbReference>
<evidence type="ECO:0000313" key="4">
    <source>
        <dbReference type="EMBL" id="QFG73791.1"/>
    </source>
</evidence>
<sequence length="197" mass="23128">MSLSKINTLLGINYISQIIYIGVLISNIQHIVIPKTIVVPLVIHMILFWCEILLAIKFSTKYILWFIFISIEWYLGVFPFLLYDYSRFNNIINDMLIIFSIHFVCTSILFISTVDQHDLRRLITMHRQSNQPTLLTIASMPRAKPPDDWMCVICLEGHTINNIETDVRSLACNHMVHRDCVEKLYDYNYRICPLCRV</sequence>
<feature type="transmembrane region" description="Helical" evidence="2">
    <location>
        <begin position="37"/>
        <end position="56"/>
    </location>
</feature>
<dbReference type="Pfam" id="PF13639">
    <property type="entry name" value="zf-RING_2"/>
    <property type="match status" value="1"/>
</dbReference>
<evidence type="ECO:0000259" key="3">
    <source>
        <dbReference type="PROSITE" id="PS50089"/>
    </source>
</evidence>
<keyword evidence="2" id="KW-0812">Transmembrane</keyword>
<feature type="domain" description="RING-type" evidence="3">
    <location>
        <begin position="151"/>
        <end position="196"/>
    </location>
</feature>
<dbReference type="InterPro" id="IPR001841">
    <property type="entry name" value="Znf_RING"/>
</dbReference>
<keyword evidence="1" id="KW-0863">Zinc-finger</keyword>
<reference evidence="4" key="1">
    <citation type="journal article" date="2019" name="Philos. Trans. R. Soc. Lond., B, Biol. Sci.">
        <title>Targeted metagenomic recovery of four divergent viruses reveals shared and distinctive characteristics of giant viruses of marine eukaryotes.</title>
        <authorList>
            <person name="Needham D.M."/>
            <person name="Poirier C."/>
            <person name="Hehenberger E."/>
            <person name="Jimenez V."/>
            <person name="Swalwell J.E."/>
            <person name="Santoro A.E."/>
            <person name="Worden A.Z."/>
        </authorList>
    </citation>
    <scope>NUCLEOTIDE SEQUENCE</scope>
    <source>
        <strain evidence="4">OPacV-662</strain>
    </source>
</reference>
<proteinExistence type="predicted"/>
<name>A0A5J6VK39_9VIRU</name>